<dbReference type="Pfam" id="PF08281">
    <property type="entry name" value="Sigma70_r4_2"/>
    <property type="match status" value="1"/>
</dbReference>
<dbReference type="InterPro" id="IPR036388">
    <property type="entry name" value="WH-like_DNA-bd_sf"/>
</dbReference>
<feature type="domain" description="RNA polymerase sigma-70 region 2" evidence="6">
    <location>
        <begin position="23"/>
        <end position="89"/>
    </location>
</feature>
<evidence type="ECO:0000256" key="1">
    <source>
        <dbReference type="ARBA" id="ARBA00010641"/>
    </source>
</evidence>
<feature type="domain" description="RNA polymerase sigma factor 70 region 4 type 2" evidence="7">
    <location>
        <begin position="117"/>
        <end position="168"/>
    </location>
</feature>
<dbReference type="EMBL" id="JBFNXX010000001">
    <property type="protein sequence ID" value="MEW9918183.1"/>
    <property type="molecule type" value="Genomic_DNA"/>
</dbReference>
<dbReference type="NCBIfam" id="TIGR02937">
    <property type="entry name" value="sigma70-ECF"/>
    <property type="match status" value="1"/>
</dbReference>
<evidence type="ECO:0000256" key="4">
    <source>
        <dbReference type="ARBA" id="ARBA00023125"/>
    </source>
</evidence>
<comment type="caution">
    <text evidence="8">The sequence shown here is derived from an EMBL/GenBank/DDBJ whole genome shotgun (WGS) entry which is preliminary data.</text>
</comment>
<dbReference type="InterPro" id="IPR013325">
    <property type="entry name" value="RNA_pol_sigma_r2"/>
</dbReference>
<evidence type="ECO:0000259" key="7">
    <source>
        <dbReference type="Pfam" id="PF08281"/>
    </source>
</evidence>
<evidence type="ECO:0000256" key="5">
    <source>
        <dbReference type="ARBA" id="ARBA00023163"/>
    </source>
</evidence>
<organism evidence="8 9">
    <name type="scientific">Sulfitobacter sediminis</name>
    <dbReference type="NCBI Taxonomy" id="3234186"/>
    <lineage>
        <taxon>Bacteria</taxon>
        <taxon>Pseudomonadati</taxon>
        <taxon>Pseudomonadota</taxon>
        <taxon>Alphaproteobacteria</taxon>
        <taxon>Rhodobacterales</taxon>
        <taxon>Roseobacteraceae</taxon>
        <taxon>Sulfitobacter</taxon>
    </lineage>
</organism>
<dbReference type="Proteomes" id="UP001556098">
    <property type="component" value="Unassembled WGS sequence"/>
</dbReference>
<keyword evidence="4" id="KW-0238">DNA-binding</keyword>
<evidence type="ECO:0000313" key="8">
    <source>
        <dbReference type="EMBL" id="MEW9918183.1"/>
    </source>
</evidence>
<dbReference type="PANTHER" id="PTHR43133">
    <property type="entry name" value="RNA POLYMERASE ECF-TYPE SIGMA FACTO"/>
    <property type="match status" value="1"/>
</dbReference>
<dbReference type="InterPro" id="IPR014284">
    <property type="entry name" value="RNA_pol_sigma-70_dom"/>
</dbReference>
<keyword evidence="5" id="KW-0804">Transcription</keyword>
<evidence type="ECO:0000259" key="6">
    <source>
        <dbReference type="Pfam" id="PF04542"/>
    </source>
</evidence>
<dbReference type="InterPro" id="IPR007627">
    <property type="entry name" value="RNA_pol_sigma70_r2"/>
</dbReference>
<proteinExistence type="inferred from homology"/>
<dbReference type="Gene3D" id="1.10.1740.10">
    <property type="match status" value="1"/>
</dbReference>
<name>A0ABV3RI10_9RHOB</name>
<gene>
    <name evidence="8" type="ORF">AB2B41_01090</name>
</gene>
<dbReference type="InterPro" id="IPR013249">
    <property type="entry name" value="RNA_pol_sigma70_r4_t2"/>
</dbReference>
<comment type="similarity">
    <text evidence="1">Belongs to the sigma-70 factor family. ECF subfamily.</text>
</comment>
<protein>
    <submittedName>
        <fullName evidence="8">RNA polymerase sigma factor</fullName>
    </submittedName>
</protein>
<sequence length="178" mass="19777">METDDDTLALAAAGGDATAFATLIERQYDRLYRLCFRLTGSQAEAEDLTQDICAALPAKLRSYRGEARFTTWAYRLCVNAAHDRRRRAATHARAADGWGDWEQNRRAANAETDAALDWLTQAMRALPEPLRDTLALVLDDVTHSDAADILGISEGTVSWRISEAKKHLAALRQQEETS</sequence>
<keyword evidence="2" id="KW-0805">Transcription regulation</keyword>
<dbReference type="Pfam" id="PF04542">
    <property type="entry name" value="Sigma70_r2"/>
    <property type="match status" value="1"/>
</dbReference>
<keyword evidence="9" id="KW-1185">Reference proteome</keyword>
<reference evidence="8 9" key="1">
    <citation type="submission" date="2024-07" db="EMBL/GenBank/DDBJ databases">
        <title>Marimonas sp.nov., isolated from tidal-flat sediment.</title>
        <authorList>
            <person name="Jayan J.N."/>
            <person name="Lee S.S."/>
        </authorList>
    </citation>
    <scope>NUCLEOTIDE SEQUENCE [LARGE SCALE GENOMIC DNA]</scope>
    <source>
        <strain evidence="8 9">MJW-29</strain>
    </source>
</reference>
<dbReference type="SUPFAM" id="SSF88946">
    <property type="entry name" value="Sigma2 domain of RNA polymerase sigma factors"/>
    <property type="match status" value="1"/>
</dbReference>
<evidence type="ECO:0000256" key="2">
    <source>
        <dbReference type="ARBA" id="ARBA00023015"/>
    </source>
</evidence>
<dbReference type="PANTHER" id="PTHR43133:SF8">
    <property type="entry name" value="RNA POLYMERASE SIGMA FACTOR HI_1459-RELATED"/>
    <property type="match status" value="1"/>
</dbReference>
<dbReference type="InterPro" id="IPR039425">
    <property type="entry name" value="RNA_pol_sigma-70-like"/>
</dbReference>
<dbReference type="Gene3D" id="1.10.10.10">
    <property type="entry name" value="Winged helix-like DNA-binding domain superfamily/Winged helix DNA-binding domain"/>
    <property type="match status" value="1"/>
</dbReference>
<keyword evidence="3" id="KW-0731">Sigma factor</keyword>
<accession>A0ABV3RI10</accession>
<dbReference type="SUPFAM" id="SSF88659">
    <property type="entry name" value="Sigma3 and sigma4 domains of RNA polymerase sigma factors"/>
    <property type="match status" value="1"/>
</dbReference>
<dbReference type="InterPro" id="IPR013324">
    <property type="entry name" value="RNA_pol_sigma_r3/r4-like"/>
</dbReference>
<evidence type="ECO:0000256" key="3">
    <source>
        <dbReference type="ARBA" id="ARBA00023082"/>
    </source>
</evidence>
<evidence type="ECO:0000313" key="9">
    <source>
        <dbReference type="Proteomes" id="UP001556098"/>
    </source>
</evidence>